<gene>
    <name evidence="1" type="ORF">DPEC_G00109770</name>
</gene>
<comment type="caution">
    <text evidence="1">The sequence shown here is derived from an EMBL/GenBank/DDBJ whole genome shotgun (WGS) entry which is preliminary data.</text>
</comment>
<organism evidence="1 2">
    <name type="scientific">Dallia pectoralis</name>
    <name type="common">Alaska blackfish</name>
    <dbReference type="NCBI Taxonomy" id="75939"/>
    <lineage>
        <taxon>Eukaryota</taxon>
        <taxon>Metazoa</taxon>
        <taxon>Chordata</taxon>
        <taxon>Craniata</taxon>
        <taxon>Vertebrata</taxon>
        <taxon>Euteleostomi</taxon>
        <taxon>Actinopterygii</taxon>
        <taxon>Neopterygii</taxon>
        <taxon>Teleostei</taxon>
        <taxon>Protacanthopterygii</taxon>
        <taxon>Esociformes</taxon>
        <taxon>Umbridae</taxon>
        <taxon>Dallia</taxon>
    </lineage>
</organism>
<dbReference type="Proteomes" id="UP001157502">
    <property type="component" value="Chromosome 9"/>
</dbReference>
<proteinExistence type="predicted"/>
<protein>
    <submittedName>
        <fullName evidence="1">Uncharacterized protein</fullName>
    </submittedName>
</protein>
<dbReference type="EMBL" id="CM055736">
    <property type="protein sequence ID" value="KAJ8006683.1"/>
    <property type="molecule type" value="Genomic_DNA"/>
</dbReference>
<accession>A0ACC2GTB5</accession>
<evidence type="ECO:0000313" key="1">
    <source>
        <dbReference type="EMBL" id="KAJ8006683.1"/>
    </source>
</evidence>
<keyword evidence="2" id="KW-1185">Reference proteome</keyword>
<name>A0ACC2GTB5_DALPE</name>
<sequence>MLIVGEDDQNWATVESAEDMIQMMRASGNDHLLTTLRYPGAGHLIEPPYSPHTRASNFIILPKRQKVVMLWGGSPKLHSDAQEDSWEKILSFLQQQLYHSQDSVTYRRCNADEATTPK</sequence>
<evidence type="ECO:0000313" key="2">
    <source>
        <dbReference type="Proteomes" id="UP001157502"/>
    </source>
</evidence>
<reference evidence="1" key="1">
    <citation type="submission" date="2021-05" db="EMBL/GenBank/DDBJ databases">
        <authorList>
            <person name="Pan Q."/>
            <person name="Jouanno E."/>
            <person name="Zahm M."/>
            <person name="Klopp C."/>
            <person name="Cabau C."/>
            <person name="Louis A."/>
            <person name="Berthelot C."/>
            <person name="Parey E."/>
            <person name="Roest Crollius H."/>
            <person name="Montfort J."/>
            <person name="Robinson-Rechavi M."/>
            <person name="Bouchez O."/>
            <person name="Lampietro C."/>
            <person name="Lopez Roques C."/>
            <person name="Donnadieu C."/>
            <person name="Postlethwait J."/>
            <person name="Bobe J."/>
            <person name="Dillon D."/>
            <person name="Chandos A."/>
            <person name="von Hippel F."/>
            <person name="Guiguen Y."/>
        </authorList>
    </citation>
    <scope>NUCLEOTIDE SEQUENCE</scope>
    <source>
        <strain evidence="1">YG-Jan2019</strain>
    </source>
</reference>